<evidence type="ECO:0000313" key="1">
    <source>
        <dbReference type="EMBL" id="QEG02667.1"/>
    </source>
</evidence>
<organism evidence="1 2">
    <name type="scientific">Stieleria maiorica</name>
    <dbReference type="NCBI Taxonomy" id="2795974"/>
    <lineage>
        <taxon>Bacteria</taxon>
        <taxon>Pseudomonadati</taxon>
        <taxon>Planctomycetota</taxon>
        <taxon>Planctomycetia</taxon>
        <taxon>Pirellulales</taxon>
        <taxon>Pirellulaceae</taxon>
        <taxon>Stieleria</taxon>
    </lineage>
</organism>
<protein>
    <submittedName>
        <fullName evidence="1">Uncharacterized protein</fullName>
    </submittedName>
</protein>
<accession>A0A5B9MRH4</accession>
<name>A0A5B9MRH4_9BACT</name>
<keyword evidence="2" id="KW-1185">Reference proteome</keyword>
<dbReference type="AlphaFoldDB" id="A0A5B9MRH4"/>
<reference evidence="1 2" key="1">
    <citation type="submission" date="2019-02" db="EMBL/GenBank/DDBJ databases">
        <title>Planctomycetal bacteria perform biofilm scaping via a novel small molecule.</title>
        <authorList>
            <person name="Jeske O."/>
            <person name="Boedeker C."/>
            <person name="Wiegand S."/>
            <person name="Breitling P."/>
            <person name="Kallscheuer N."/>
            <person name="Jogler M."/>
            <person name="Rohde M."/>
            <person name="Petersen J."/>
            <person name="Medema M.H."/>
            <person name="Surup F."/>
            <person name="Jogler C."/>
        </authorList>
    </citation>
    <scope>NUCLEOTIDE SEQUENCE [LARGE SCALE GENOMIC DNA]</scope>
    <source>
        <strain evidence="1 2">Mal15</strain>
    </source>
</reference>
<proteinExistence type="predicted"/>
<sequence>MTLVSSLVRWPFRAVVRGTLCDDLERTSYNTMPWRLRLNTVGGGASGDLRSQAEPGNEG</sequence>
<dbReference type="EMBL" id="CP036264">
    <property type="protein sequence ID" value="QEG02667.1"/>
    <property type="molecule type" value="Genomic_DNA"/>
</dbReference>
<evidence type="ECO:0000313" key="2">
    <source>
        <dbReference type="Proteomes" id="UP000321353"/>
    </source>
</evidence>
<dbReference type="Proteomes" id="UP000321353">
    <property type="component" value="Chromosome"/>
</dbReference>
<dbReference type="KEGG" id="smam:Mal15_67880"/>
<gene>
    <name evidence="1" type="ORF">Mal15_67880</name>
</gene>